<accession>A0A3P7AA00</accession>
<name>A0A3P7AA00_NIPBR</name>
<reference evidence="1 2" key="1">
    <citation type="submission" date="2018-11" db="EMBL/GenBank/DDBJ databases">
        <authorList>
            <consortium name="Pathogen Informatics"/>
        </authorList>
    </citation>
    <scope>NUCLEOTIDE SEQUENCE [LARGE SCALE GENOMIC DNA]</scope>
</reference>
<evidence type="ECO:0000313" key="2">
    <source>
        <dbReference type="Proteomes" id="UP000271162"/>
    </source>
</evidence>
<gene>
    <name evidence="1" type="ORF">NBR_LOCUS5741</name>
</gene>
<proteinExistence type="predicted"/>
<keyword evidence="2" id="KW-1185">Reference proteome</keyword>
<dbReference type="STRING" id="27835.A0A3P7AA00"/>
<evidence type="ECO:0000313" key="1">
    <source>
        <dbReference type="EMBL" id="VDL69330.1"/>
    </source>
</evidence>
<organism evidence="1 2">
    <name type="scientific">Nippostrongylus brasiliensis</name>
    <name type="common">Rat hookworm</name>
    <dbReference type="NCBI Taxonomy" id="27835"/>
    <lineage>
        <taxon>Eukaryota</taxon>
        <taxon>Metazoa</taxon>
        <taxon>Ecdysozoa</taxon>
        <taxon>Nematoda</taxon>
        <taxon>Chromadorea</taxon>
        <taxon>Rhabditida</taxon>
        <taxon>Rhabditina</taxon>
        <taxon>Rhabditomorpha</taxon>
        <taxon>Strongyloidea</taxon>
        <taxon>Heligmosomidae</taxon>
        <taxon>Nippostrongylus</taxon>
    </lineage>
</organism>
<sequence>MISIHKARYDIPQRAKERGAGKQYTRRDRTRVTLVDSKNLHYYSYFKEWCRGHEIWGWCFHNKTDGRFGCDEDAFCAGQEQLKNKKSTGCFLRENNTDGCNLGFIPTPPKYAVGQQCVNSLEEPGEDLKLFKSCDDPCSGQLAQILQESEPGSPTTVQRGCRSRKTLMHHISKDQHTKFKNNTNWMDTERLVELPSCSDITLDVEYVNGTQSMCLDFTFEVRCSKR</sequence>
<dbReference type="Proteomes" id="UP000271162">
    <property type="component" value="Unassembled WGS sequence"/>
</dbReference>
<protein>
    <submittedName>
        <fullName evidence="1">Uncharacterized protein</fullName>
    </submittedName>
</protein>
<dbReference type="AlphaFoldDB" id="A0A3P7AA00"/>
<dbReference type="EMBL" id="UYSL01019756">
    <property type="protein sequence ID" value="VDL69330.1"/>
    <property type="molecule type" value="Genomic_DNA"/>
</dbReference>